<dbReference type="AlphaFoldDB" id="A0A7I9Y2K9"/>
<keyword evidence="4" id="KW-1185">Reference proteome</keyword>
<sequence>MDAEAWNARYGEAELLWGTEPNTFVAAEMAAVPPGRALDVACGEGRNAIWLASRGWHVVGIDFSEVGLERAARLAGCAGVADRVSFRLVDVVSDPLPAGPFDAVIVAYLQLAAGPRRTVLRKAAAAVAPDGTVVVVGHDTTNLSEGIGGPQDPAVLFSPADVLADLAGLEGLVVEKAQRVRRVVPGADRDAIDALVRLRREPLPGRG</sequence>
<protein>
    <submittedName>
        <fullName evidence="3">Methyltransferase</fullName>
    </submittedName>
</protein>
<dbReference type="GO" id="GO:0008168">
    <property type="term" value="F:methyltransferase activity"/>
    <property type="evidence" value="ECO:0007669"/>
    <property type="project" value="UniProtKB-KW"/>
</dbReference>
<name>A0A7I9Y2K9_9MYCO</name>
<dbReference type="SUPFAM" id="SSF53335">
    <property type="entry name" value="S-adenosyl-L-methionine-dependent methyltransferases"/>
    <property type="match status" value="1"/>
</dbReference>
<dbReference type="Gene3D" id="3.40.50.150">
    <property type="entry name" value="Vaccinia Virus protein VP39"/>
    <property type="match status" value="1"/>
</dbReference>
<dbReference type="RefSeq" id="WP_163760841.1">
    <property type="nucleotide sequence ID" value="NZ_BLKW01000004.1"/>
</dbReference>
<evidence type="ECO:0000313" key="3">
    <source>
        <dbReference type="EMBL" id="GFG76264.1"/>
    </source>
</evidence>
<accession>A0A7I9Y2K9</accession>
<keyword evidence="1 3" id="KW-0808">Transferase</keyword>
<evidence type="ECO:0000259" key="2">
    <source>
        <dbReference type="Pfam" id="PF13649"/>
    </source>
</evidence>
<dbReference type="PANTHER" id="PTHR43861:SF3">
    <property type="entry name" value="PUTATIVE (AFU_ORTHOLOGUE AFUA_2G14390)-RELATED"/>
    <property type="match status" value="1"/>
</dbReference>
<dbReference type="Proteomes" id="UP000465361">
    <property type="component" value="Unassembled WGS sequence"/>
</dbReference>
<comment type="caution">
    <text evidence="3">The sequence shown here is derived from an EMBL/GenBank/DDBJ whole genome shotgun (WGS) entry which is preliminary data.</text>
</comment>
<dbReference type="PANTHER" id="PTHR43861">
    <property type="entry name" value="TRANS-ACONITATE 2-METHYLTRANSFERASE-RELATED"/>
    <property type="match status" value="1"/>
</dbReference>
<feature type="domain" description="Methyltransferase" evidence="2">
    <location>
        <begin position="38"/>
        <end position="131"/>
    </location>
</feature>
<proteinExistence type="predicted"/>
<dbReference type="InterPro" id="IPR041698">
    <property type="entry name" value="Methyltransf_25"/>
</dbReference>
<organism evidence="3 4">
    <name type="scientific">Mycobacterium botniense</name>
    <dbReference type="NCBI Taxonomy" id="84962"/>
    <lineage>
        <taxon>Bacteria</taxon>
        <taxon>Bacillati</taxon>
        <taxon>Actinomycetota</taxon>
        <taxon>Actinomycetes</taxon>
        <taxon>Mycobacteriales</taxon>
        <taxon>Mycobacteriaceae</taxon>
        <taxon>Mycobacterium</taxon>
    </lineage>
</organism>
<dbReference type="CDD" id="cd02440">
    <property type="entry name" value="AdoMet_MTases"/>
    <property type="match status" value="1"/>
</dbReference>
<dbReference type="EMBL" id="BLKW01000004">
    <property type="protein sequence ID" value="GFG76264.1"/>
    <property type="molecule type" value="Genomic_DNA"/>
</dbReference>
<evidence type="ECO:0000256" key="1">
    <source>
        <dbReference type="ARBA" id="ARBA00022679"/>
    </source>
</evidence>
<gene>
    <name evidence="3" type="ORF">MBOT_36290</name>
</gene>
<dbReference type="GO" id="GO:0032259">
    <property type="term" value="P:methylation"/>
    <property type="evidence" value="ECO:0007669"/>
    <property type="project" value="UniProtKB-KW"/>
</dbReference>
<dbReference type="InterPro" id="IPR029063">
    <property type="entry name" value="SAM-dependent_MTases_sf"/>
</dbReference>
<reference evidence="3 4" key="1">
    <citation type="journal article" date="2019" name="Emerg. Microbes Infect.">
        <title>Comprehensive subspecies identification of 175 nontuberculous mycobacteria species based on 7547 genomic profiles.</title>
        <authorList>
            <person name="Matsumoto Y."/>
            <person name="Kinjo T."/>
            <person name="Motooka D."/>
            <person name="Nabeya D."/>
            <person name="Jung N."/>
            <person name="Uechi K."/>
            <person name="Horii T."/>
            <person name="Iida T."/>
            <person name="Fujita J."/>
            <person name="Nakamura S."/>
        </authorList>
    </citation>
    <scope>NUCLEOTIDE SEQUENCE [LARGE SCALE GENOMIC DNA]</scope>
    <source>
        <strain evidence="3 4">JCM 17322</strain>
    </source>
</reference>
<dbReference type="Pfam" id="PF13649">
    <property type="entry name" value="Methyltransf_25"/>
    <property type="match status" value="1"/>
</dbReference>
<keyword evidence="3" id="KW-0489">Methyltransferase</keyword>
<evidence type="ECO:0000313" key="4">
    <source>
        <dbReference type="Proteomes" id="UP000465361"/>
    </source>
</evidence>